<evidence type="ECO:0000256" key="4">
    <source>
        <dbReference type="ARBA" id="ARBA00022806"/>
    </source>
</evidence>
<keyword evidence="6" id="KW-0238">DNA-binding</keyword>
<keyword evidence="2" id="KW-0227">DNA damage</keyword>
<keyword evidence="4" id="KW-0347">Helicase</keyword>
<feature type="domain" description="AAA+ ATPase" evidence="9">
    <location>
        <begin position="42"/>
        <end position="192"/>
    </location>
</feature>
<dbReference type="AlphaFoldDB" id="A0A6C0AIU5"/>
<keyword evidence="5" id="KW-0067">ATP-binding</keyword>
<keyword evidence="3" id="KW-0378">Hydrolase</keyword>
<keyword evidence="7" id="KW-0234">DNA repair</keyword>
<dbReference type="Gene3D" id="3.40.50.300">
    <property type="entry name" value="P-loop containing nucleotide triphosphate hydrolases"/>
    <property type="match status" value="1"/>
</dbReference>
<dbReference type="InterPro" id="IPR010285">
    <property type="entry name" value="DNA_helicase_pif1-like_DEAD"/>
</dbReference>
<proteinExistence type="predicted"/>
<dbReference type="InterPro" id="IPR051055">
    <property type="entry name" value="PIF1_helicase"/>
</dbReference>
<sequence>MPILEKHKSKVTFFIKLKPEYFLTSIKMFSNDQEIAFDLYRQGQNVFLTGPGGTGKSFLIHKMVEHSTSRGKSCQVCALTGCAAVLLECAKTIHSWSGIYRMNTTDEAILRRILNTKTLKQNWKTDVLIVDEVSMMSKRMFELLNLIGQKMRGNRRPFGGLQVVFVGDFFQLPPIEKDGFCFESKEWFQVFPKPNHIELTTFFRQSDPAYIELLMQVRKGKLSTESIQVLETYVRESTQPITKIVPLRKQADFINQSMFDQLKTPVREFEAMIRTDYPDGTKIGVTLTPQVVAQEVEKLMKHHHLCKTLLLKKGAQVMCIRNIDMDHQICNGSQGIIVDIINDRPVVLFSNGCTKTMELCYYHSDAHPTIAIAQYPLVLAWAVTIHKIQGCTLSQAQIDIGTSIFEYGQTYVALSRVKTKEGLYLLNFQPERIKSNPKVVEFYDSLN</sequence>
<evidence type="ECO:0000256" key="1">
    <source>
        <dbReference type="ARBA" id="ARBA00022741"/>
    </source>
</evidence>
<evidence type="ECO:0000256" key="5">
    <source>
        <dbReference type="ARBA" id="ARBA00022840"/>
    </source>
</evidence>
<accession>A0A6C0AIU5</accession>
<keyword evidence="8" id="KW-0413">Isomerase</keyword>
<evidence type="ECO:0000256" key="8">
    <source>
        <dbReference type="ARBA" id="ARBA00023235"/>
    </source>
</evidence>
<name>A0A6C0AIU5_9ZZZZ</name>
<dbReference type="InterPro" id="IPR003593">
    <property type="entry name" value="AAA+_ATPase"/>
</dbReference>
<evidence type="ECO:0000256" key="6">
    <source>
        <dbReference type="ARBA" id="ARBA00023125"/>
    </source>
</evidence>
<dbReference type="SMART" id="SM00382">
    <property type="entry name" value="AAA"/>
    <property type="match status" value="1"/>
</dbReference>
<dbReference type="InterPro" id="IPR027417">
    <property type="entry name" value="P-loop_NTPase"/>
</dbReference>
<evidence type="ECO:0000256" key="7">
    <source>
        <dbReference type="ARBA" id="ARBA00023204"/>
    </source>
</evidence>
<dbReference type="GO" id="GO:0000723">
    <property type="term" value="P:telomere maintenance"/>
    <property type="evidence" value="ECO:0007669"/>
    <property type="project" value="InterPro"/>
</dbReference>
<dbReference type="CDD" id="cd18037">
    <property type="entry name" value="DEXSc_Pif1_like"/>
    <property type="match status" value="1"/>
</dbReference>
<evidence type="ECO:0000313" key="10">
    <source>
        <dbReference type="EMBL" id="QHS79261.1"/>
    </source>
</evidence>
<reference evidence="10" key="1">
    <citation type="journal article" date="2020" name="Nature">
        <title>Giant virus diversity and host interactions through global metagenomics.</title>
        <authorList>
            <person name="Schulz F."/>
            <person name="Roux S."/>
            <person name="Paez-Espino D."/>
            <person name="Jungbluth S."/>
            <person name="Walsh D.A."/>
            <person name="Denef V.J."/>
            <person name="McMahon K.D."/>
            <person name="Konstantinidis K.T."/>
            <person name="Eloe-Fadrosh E.A."/>
            <person name="Kyrpides N.C."/>
            <person name="Woyke T."/>
        </authorList>
    </citation>
    <scope>NUCLEOTIDE SEQUENCE</scope>
    <source>
        <strain evidence="10">GVMAG-S-1035118-87</strain>
    </source>
</reference>
<dbReference type="CDD" id="cd18809">
    <property type="entry name" value="SF1_C_RecD"/>
    <property type="match status" value="1"/>
</dbReference>
<dbReference type="EMBL" id="MN740627">
    <property type="protein sequence ID" value="QHS79261.1"/>
    <property type="molecule type" value="Genomic_DNA"/>
</dbReference>
<dbReference type="GO" id="GO:0003678">
    <property type="term" value="F:DNA helicase activity"/>
    <property type="evidence" value="ECO:0007669"/>
    <property type="project" value="InterPro"/>
</dbReference>
<dbReference type="GO" id="GO:0006281">
    <property type="term" value="P:DNA repair"/>
    <property type="evidence" value="ECO:0007669"/>
    <property type="project" value="InterPro"/>
</dbReference>
<keyword evidence="1" id="KW-0547">Nucleotide-binding</keyword>
<protein>
    <recommendedName>
        <fullName evidence="9">AAA+ ATPase domain-containing protein</fullName>
    </recommendedName>
</protein>
<organism evidence="10">
    <name type="scientific">viral metagenome</name>
    <dbReference type="NCBI Taxonomy" id="1070528"/>
    <lineage>
        <taxon>unclassified sequences</taxon>
        <taxon>metagenomes</taxon>
        <taxon>organismal metagenomes</taxon>
    </lineage>
</organism>
<dbReference type="SUPFAM" id="SSF52540">
    <property type="entry name" value="P-loop containing nucleoside triphosphate hydrolases"/>
    <property type="match status" value="2"/>
</dbReference>
<dbReference type="PANTHER" id="PTHR47642:SF5">
    <property type="entry name" value="ATP-DEPENDENT DNA HELICASE"/>
    <property type="match status" value="1"/>
</dbReference>
<evidence type="ECO:0000259" key="9">
    <source>
        <dbReference type="SMART" id="SM00382"/>
    </source>
</evidence>
<evidence type="ECO:0000256" key="3">
    <source>
        <dbReference type="ARBA" id="ARBA00022801"/>
    </source>
</evidence>
<dbReference type="Pfam" id="PF21530">
    <property type="entry name" value="Pif1_2B_dom"/>
    <property type="match status" value="1"/>
</dbReference>
<evidence type="ECO:0000256" key="2">
    <source>
        <dbReference type="ARBA" id="ARBA00022763"/>
    </source>
</evidence>
<dbReference type="InterPro" id="IPR049163">
    <property type="entry name" value="Pif1-like_2B_dom"/>
</dbReference>
<dbReference type="PANTHER" id="PTHR47642">
    <property type="entry name" value="ATP-DEPENDENT DNA HELICASE"/>
    <property type="match status" value="1"/>
</dbReference>
<dbReference type="Pfam" id="PF05970">
    <property type="entry name" value="PIF1"/>
    <property type="match status" value="1"/>
</dbReference>